<evidence type="ECO:0000256" key="1">
    <source>
        <dbReference type="SAM" id="MobiDB-lite"/>
    </source>
</evidence>
<feature type="region of interest" description="Disordered" evidence="1">
    <location>
        <begin position="115"/>
        <end position="145"/>
    </location>
</feature>
<gene>
    <name evidence="2" type="ORF">PHY01_47170</name>
</gene>
<feature type="compositionally biased region" description="Pro residues" evidence="1">
    <location>
        <begin position="116"/>
        <end position="127"/>
    </location>
</feature>
<dbReference type="AlphaFoldDB" id="A0A4Y3WUI5"/>
<proteinExistence type="predicted"/>
<protein>
    <submittedName>
        <fullName evidence="2">Uncharacterized protein</fullName>
    </submittedName>
</protein>
<dbReference type="EMBL" id="BJNG01000044">
    <property type="protein sequence ID" value="GEC22434.1"/>
    <property type="molecule type" value="Genomic_DNA"/>
</dbReference>
<feature type="region of interest" description="Disordered" evidence="1">
    <location>
        <begin position="1"/>
        <end position="28"/>
    </location>
</feature>
<reference evidence="2 3" key="1">
    <citation type="submission" date="2019-06" db="EMBL/GenBank/DDBJ databases">
        <title>Whole genome shotgun sequence of Pseudonocardia hydrocarbonoxydans NBRC 14498.</title>
        <authorList>
            <person name="Hosoyama A."/>
            <person name="Uohara A."/>
            <person name="Ohji S."/>
            <person name="Ichikawa N."/>
        </authorList>
    </citation>
    <scope>NUCLEOTIDE SEQUENCE [LARGE SCALE GENOMIC DNA]</scope>
    <source>
        <strain evidence="2 3">NBRC 14498</strain>
    </source>
</reference>
<sequence>MTGPERPGRRPGRPDATRAARLRDRGARNELLAALTSGPASGGNGFREGARDALRWLVERGPGPLTGAAGGAPVTATAVVRELAAAQELAYGPPSPGRDYAAGLEHALMWACLATPAPPPTSAPARPPSTTRTTDVPVLHERSSR</sequence>
<evidence type="ECO:0000313" key="2">
    <source>
        <dbReference type="EMBL" id="GEC22434.1"/>
    </source>
</evidence>
<evidence type="ECO:0000313" key="3">
    <source>
        <dbReference type="Proteomes" id="UP000320338"/>
    </source>
</evidence>
<comment type="caution">
    <text evidence="2">The sequence shown here is derived from an EMBL/GenBank/DDBJ whole genome shotgun (WGS) entry which is preliminary data.</text>
</comment>
<name>A0A4Y3WUI5_9PSEU</name>
<accession>A0A4Y3WUI5</accession>
<keyword evidence="3" id="KW-1185">Reference proteome</keyword>
<dbReference type="Proteomes" id="UP000320338">
    <property type="component" value="Unassembled WGS sequence"/>
</dbReference>
<organism evidence="2 3">
    <name type="scientific">Pseudonocardia hydrocarbonoxydans</name>
    <dbReference type="NCBI Taxonomy" id="76726"/>
    <lineage>
        <taxon>Bacteria</taxon>
        <taxon>Bacillati</taxon>
        <taxon>Actinomycetota</taxon>
        <taxon>Actinomycetes</taxon>
        <taxon>Pseudonocardiales</taxon>
        <taxon>Pseudonocardiaceae</taxon>
        <taxon>Pseudonocardia</taxon>
    </lineage>
</organism>